<dbReference type="PANTHER" id="PTHR43298">
    <property type="entry name" value="MULTIDRUG RESISTANCE PROTEIN NORM-RELATED"/>
    <property type="match status" value="1"/>
</dbReference>
<evidence type="ECO:0000256" key="8">
    <source>
        <dbReference type="ARBA" id="ARBA00022692"/>
    </source>
</evidence>
<evidence type="ECO:0000256" key="2">
    <source>
        <dbReference type="ARBA" id="ARBA00004651"/>
    </source>
</evidence>
<feature type="transmembrane region" description="Helical" evidence="13">
    <location>
        <begin position="107"/>
        <end position="130"/>
    </location>
</feature>
<dbReference type="GO" id="GO:0015297">
    <property type="term" value="F:antiporter activity"/>
    <property type="evidence" value="ECO:0007669"/>
    <property type="project" value="UniProtKB-KW"/>
</dbReference>
<dbReference type="EMBL" id="AGZE01000012">
    <property type="protein sequence ID" value="EKB57970.1"/>
    <property type="molecule type" value="Genomic_DNA"/>
</dbReference>
<evidence type="ECO:0000256" key="11">
    <source>
        <dbReference type="ARBA" id="ARBA00023136"/>
    </source>
</evidence>
<feature type="transmembrane region" description="Helical" evidence="13">
    <location>
        <begin position="263"/>
        <end position="285"/>
    </location>
</feature>
<feature type="transmembrane region" description="Helical" evidence="13">
    <location>
        <begin position="305"/>
        <end position="325"/>
    </location>
</feature>
<comment type="caution">
    <text evidence="14">The sequence shown here is derived from an EMBL/GenBank/DDBJ whole genome shotgun (WGS) entry which is preliminary data.</text>
</comment>
<evidence type="ECO:0000256" key="6">
    <source>
        <dbReference type="ARBA" id="ARBA00022449"/>
    </source>
</evidence>
<reference evidence="14 15" key="1">
    <citation type="submission" date="2012-07" db="EMBL/GenBank/DDBJ databases">
        <title>The Genome Sequence of Facklamia ignava CCUG 37419.</title>
        <authorList>
            <consortium name="The Broad Institute Genome Sequencing Platform"/>
            <person name="Earl A."/>
            <person name="Ward D."/>
            <person name="Feldgarden M."/>
            <person name="Gevers D."/>
            <person name="Huys G."/>
            <person name="Walker B."/>
            <person name="Young S.K."/>
            <person name="Zeng Q."/>
            <person name="Gargeya S."/>
            <person name="Fitzgerald M."/>
            <person name="Haas B."/>
            <person name="Abouelleil A."/>
            <person name="Alvarado L."/>
            <person name="Arachchi H.M."/>
            <person name="Berlin A.M."/>
            <person name="Chapman S.B."/>
            <person name="Goldberg J."/>
            <person name="Griggs A."/>
            <person name="Gujja S."/>
            <person name="Hansen M."/>
            <person name="Howarth C."/>
            <person name="Imamovic A."/>
            <person name="Larimer J."/>
            <person name="McCowen C."/>
            <person name="Montmayeur A."/>
            <person name="Murphy C."/>
            <person name="Neiman D."/>
            <person name="Pearson M."/>
            <person name="Priest M."/>
            <person name="Roberts A."/>
            <person name="Saif S."/>
            <person name="Shea T."/>
            <person name="Sisk P."/>
            <person name="Sykes S."/>
            <person name="Wortman J."/>
            <person name="Nusbaum C."/>
            <person name="Birren B."/>
        </authorList>
    </citation>
    <scope>NUCLEOTIDE SEQUENCE [LARGE SCALE GENOMIC DNA]</scope>
    <source>
        <strain evidence="14 15">CCUG 37419</strain>
    </source>
</reference>
<keyword evidence="6" id="KW-0050">Antiport</keyword>
<dbReference type="GO" id="GO:0005886">
    <property type="term" value="C:plasma membrane"/>
    <property type="evidence" value="ECO:0007669"/>
    <property type="project" value="UniProtKB-SubCell"/>
</dbReference>
<feature type="transmembrane region" description="Helical" evidence="13">
    <location>
        <begin position="21"/>
        <end position="43"/>
    </location>
</feature>
<keyword evidence="11 13" id="KW-0472">Membrane</keyword>
<evidence type="ECO:0000256" key="12">
    <source>
        <dbReference type="ARBA" id="ARBA00031636"/>
    </source>
</evidence>
<feature type="transmembrane region" description="Helical" evidence="13">
    <location>
        <begin position="374"/>
        <end position="394"/>
    </location>
</feature>
<dbReference type="AlphaFoldDB" id="K1LM95"/>
<evidence type="ECO:0000256" key="1">
    <source>
        <dbReference type="ARBA" id="ARBA00003408"/>
    </source>
</evidence>
<dbReference type="InterPro" id="IPR002528">
    <property type="entry name" value="MATE_fam"/>
</dbReference>
<dbReference type="InterPro" id="IPR050222">
    <property type="entry name" value="MATE_MdtK"/>
</dbReference>
<sequence length="469" mass="51921">MNLVMFLMKGNQRTNFILSESITKVIFTISVPLMLNNIVMTMYNLVDGLFVAQLSPEDFAATAFIWPLHFLFIAIGMGVGVGGTALLSQFIGAERMDTAHRYASNMLLIVLSLATLFSIFGFLAAPWMLSAMGATGTLYNKSLIYLQINFIGIFFDFIYFAYQAMLNSQGLTKDITFISIISSVVNIILDPLFIFEQVPFIGISGLGLGIAGAAWATVISKIVLLILAVIVVTKDSQVPLTIRRDHFNLPIIQRIFRISIPSALGYSGSALGFTVLNGLITTYGTDTLAAYSMVNRVTDILTQPQMAIGAALTSIIGQHMGAGLIERGKQVFNRAIVIVILMSVISSVLVVVFRIPLLSIFIKTGSSDHLWSQAIEYLMFSAFIIFFMGLFSIINGYFQGCGQTQYSMLMTMGRLWFVRLPLIWLFSTFTSLGSTGIWISMLLSNALIVFFGLYIYKTRDWEYLVSYKS</sequence>
<dbReference type="GO" id="GO:0042910">
    <property type="term" value="F:xenobiotic transmembrane transporter activity"/>
    <property type="evidence" value="ECO:0007669"/>
    <property type="project" value="InterPro"/>
</dbReference>
<accession>K1LM95</accession>
<dbReference type="InterPro" id="IPR048279">
    <property type="entry name" value="MdtK-like"/>
</dbReference>
<keyword evidence="5" id="KW-0813">Transport</keyword>
<feature type="transmembrane region" description="Helical" evidence="13">
    <location>
        <begin position="437"/>
        <end position="456"/>
    </location>
</feature>
<evidence type="ECO:0000256" key="10">
    <source>
        <dbReference type="ARBA" id="ARBA00023065"/>
    </source>
</evidence>
<comment type="similarity">
    <text evidence="3">Belongs to the multi antimicrobial extrusion (MATE) (TC 2.A.66.1) family.</text>
</comment>
<keyword evidence="7" id="KW-1003">Cell membrane</keyword>
<name>K1LM95_9LACT</name>
<dbReference type="NCBIfam" id="TIGR00797">
    <property type="entry name" value="matE"/>
    <property type="match status" value="1"/>
</dbReference>
<organism evidence="14 15">
    <name type="scientific">Falseniella ignava CCUG 37419</name>
    <dbReference type="NCBI Taxonomy" id="883112"/>
    <lineage>
        <taxon>Bacteria</taxon>
        <taxon>Bacillati</taxon>
        <taxon>Bacillota</taxon>
        <taxon>Bacilli</taxon>
        <taxon>Lactobacillales</taxon>
        <taxon>Aerococcaceae</taxon>
        <taxon>Falseniella</taxon>
    </lineage>
</organism>
<feature type="transmembrane region" description="Helical" evidence="13">
    <location>
        <begin position="63"/>
        <end position="87"/>
    </location>
</feature>
<dbReference type="STRING" id="883112.HMPREF9707_00430"/>
<protein>
    <recommendedName>
        <fullName evidence="4">Probable multidrug resistance protein NorM</fullName>
    </recommendedName>
    <alternativeName>
        <fullName evidence="12">Multidrug-efflux transporter</fullName>
    </alternativeName>
</protein>
<evidence type="ECO:0000256" key="3">
    <source>
        <dbReference type="ARBA" id="ARBA00010199"/>
    </source>
</evidence>
<feature type="transmembrane region" description="Helical" evidence="13">
    <location>
        <begin position="200"/>
        <end position="233"/>
    </location>
</feature>
<evidence type="ECO:0000313" key="14">
    <source>
        <dbReference type="EMBL" id="EKB57970.1"/>
    </source>
</evidence>
<evidence type="ECO:0000256" key="13">
    <source>
        <dbReference type="SAM" id="Phobius"/>
    </source>
</evidence>
<keyword evidence="15" id="KW-1185">Reference proteome</keyword>
<evidence type="ECO:0000256" key="7">
    <source>
        <dbReference type="ARBA" id="ARBA00022475"/>
    </source>
</evidence>
<evidence type="ECO:0000313" key="15">
    <source>
        <dbReference type="Proteomes" id="UP000005147"/>
    </source>
</evidence>
<dbReference type="PIRSF" id="PIRSF006603">
    <property type="entry name" value="DinF"/>
    <property type="match status" value="1"/>
</dbReference>
<dbReference type="Pfam" id="PF01554">
    <property type="entry name" value="MatE"/>
    <property type="match status" value="2"/>
</dbReference>
<evidence type="ECO:0000256" key="5">
    <source>
        <dbReference type="ARBA" id="ARBA00022448"/>
    </source>
</evidence>
<dbReference type="Proteomes" id="UP000005147">
    <property type="component" value="Unassembled WGS sequence"/>
</dbReference>
<dbReference type="CDD" id="cd13138">
    <property type="entry name" value="MATE_yoeA_like"/>
    <property type="match status" value="1"/>
</dbReference>
<keyword evidence="8 13" id="KW-0812">Transmembrane</keyword>
<dbReference type="HOGENOM" id="CLU_012893_5_3_9"/>
<proteinExistence type="inferred from homology"/>
<dbReference type="GO" id="GO:0006811">
    <property type="term" value="P:monoatomic ion transport"/>
    <property type="evidence" value="ECO:0007669"/>
    <property type="project" value="UniProtKB-KW"/>
</dbReference>
<feature type="transmembrane region" description="Helical" evidence="13">
    <location>
        <begin position="174"/>
        <end position="194"/>
    </location>
</feature>
<dbReference type="PANTHER" id="PTHR43298:SF2">
    <property type="entry name" value="FMN_FAD EXPORTER YEEO-RELATED"/>
    <property type="match status" value="1"/>
</dbReference>
<feature type="transmembrane region" description="Helical" evidence="13">
    <location>
        <begin position="142"/>
        <end position="162"/>
    </location>
</feature>
<evidence type="ECO:0000256" key="4">
    <source>
        <dbReference type="ARBA" id="ARBA00020268"/>
    </source>
</evidence>
<gene>
    <name evidence="14" type="ORF">HMPREF9707_00430</name>
</gene>
<comment type="subcellular location">
    <subcellularLocation>
        <location evidence="2">Cell membrane</location>
        <topology evidence="2">Multi-pass membrane protein</topology>
    </subcellularLocation>
</comment>
<feature type="transmembrane region" description="Helical" evidence="13">
    <location>
        <begin position="337"/>
        <end position="362"/>
    </location>
</feature>
<keyword evidence="10" id="KW-0406">Ion transport</keyword>
<evidence type="ECO:0000256" key="9">
    <source>
        <dbReference type="ARBA" id="ARBA00022989"/>
    </source>
</evidence>
<dbReference type="eggNOG" id="COG0534">
    <property type="taxonomic scope" value="Bacteria"/>
</dbReference>
<keyword evidence="9 13" id="KW-1133">Transmembrane helix</keyword>
<dbReference type="PATRIC" id="fig|883112.3.peg.426"/>
<comment type="function">
    <text evidence="1">Multidrug efflux pump.</text>
</comment>